<dbReference type="GO" id="GO:0016746">
    <property type="term" value="F:acyltransferase activity"/>
    <property type="evidence" value="ECO:0007669"/>
    <property type="project" value="UniProtKB-KW"/>
</dbReference>
<dbReference type="SUPFAM" id="SSF55729">
    <property type="entry name" value="Acyl-CoA N-acyltransferases (Nat)"/>
    <property type="match status" value="1"/>
</dbReference>
<comment type="caution">
    <text evidence="2">The sequence shown here is derived from an EMBL/GenBank/DDBJ whole genome shotgun (WGS) entry which is preliminary data.</text>
</comment>
<dbReference type="InterPro" id="IPR016181">
    <property type="entry name" value="Acyl_CoA_acyltransferase"/>
</dbReference>
<gene>
    <name evidence="2" type="ORF">ACFSUF_20760</name>
</gene>
<dbReference type="InterPro" id="IPR000182">
    <property type="entry name" value="GNAT_dom"/>
</dbReference>
<organism evidence="2 3">
    <name type="scientific">Paenibacillus gansuensis</name>
    <dbReference type="NCBI Taxonomy" id="306542"/>
    <lineage>
        <taxon>Bacteria</taxon>
        <taxon>Bacillati</taxon>
        <taxon>Bacillota</taxon>
        <taxon>Bacilli</taxon>
        <taxon>Bacillales</taxon>
        <taxon>Paenibacillaceae</taxon>
        <taxon>Paenibacillus</taxon>
    </lineage>
</organism>
<evidence type="ECO:0000313" key="3">
    <source>
        <dbReference type="Proteomes" id="UP001597541"/>
    </source>
</evidence>
<dbReference type="RefSeq" id="WP_377606157.1">
    <property type="nucleotide sequence ID" value="NZ_JBHUME010000014.1"/>
</dbReference>
<dbReference type="Gene3D" id="3.40.630.30">
    <property type="match status" value="1"/>
</dbReference>
<dbReference type="PROSITE" id="PS51186">
    <property type="entry name" value="GNAT"/>
    <property type="match status" value="1"/>
</dbReference>
<keyword evidence="2" id="KW-0012">Acyltransferase</keyword>
<accession>A0ABW5PHR0</accession>
<protein>
    <submittedName>
        <fullName evidence="2">GNAT family N-acetyltransferase</fullName>
        <ecNumber evidence="2">2.3.1.-</ecNumber>
    </submittedName>
</protein>
<dbReference type="Proteomes" id="UP001597541">
    <property type="component" value="Unassembled WGS sequence"/>
</dbReference>
<keyword evidence="3" id="KW-1185">Reference proteome</keyword>
<feature type="domain" description="N-acetyltransferase" evidence="1">
    <location>
        <begin position="134"/>
        <end position="272"/>
    </location>
</feature>
<evidence type="ECO:0000259" key="1">
    <source>
        <dbReference type="PROSITE" id="PS51186"/>
    </source>
</evidence>
<name>A0ABW5PHR0_9BACL</name>
<proteinExistence type="predicted"/>
<evidence type="ECO:0000313" key="2">
    <source>
        <dbReference type="EMBL" id="MFD2614850.1"/>
    </source>
</evidence>
<dbReference type="CDD" id="cd04301">
    <property type="entry name" value="NAT_SF"/>
    <property type="match status" value="1"/>
</dbReference>
<keyword evidence="2" id="KW-0808">Transferase</keyword>
<sequence>MSIPILTSELAELIETADYKVMRDRMLAIAGREGNPYGVELRLFGSRTAALRARDLPPDFNKIWLWNPSDLDRMDDILSYYREVNSHVAVDLIPSLTSEEMMRALHRLGFSQIGFHTAMYGVPLGDSDGFPAGVTVRVAEAGDDAIFASLFHRSLELPADIAENAESFSRLLLHPDWKLYIGYAEEEAAAFAMLRISLEGVACFGMAGTLPAYRGRGLQTALLRKRMEDASRSGCRLVAAQTEYGTTSFRNLQKAGLRVAYTKAIWQHGFDM</sequence>
<dbReference type="EC" id="2.3.1.-" evidence="2"/>
<dbReference type="EMBL" id="JBHUME010000014">
    <property type="protein sequence ID" value="MFD2614850.1"/>
    <property type="molecule type" value="Genomic_DNA"/>
</dbReference>
<reference evidence="3" key="1">
    <citation type="journal article" date="2019" name="Int. J. Syst. Evol. Microbiol.">
        <title>The Global Catalogue of Microorganisms (GCM) 10K type strain sequencing project: providing services to taxonomists for standard genome sequencing and annotation.</title>
        <authorList>
            <consortium name="The Broad Institute Genomics Platform"/>
            <consortium name="The Broad Institute Genome Sequencing Center for Infectious Disease"/>
            <person name="Wu L."/>
            <person name="Ma J."/>
        </authorList>
    </citation>
    <scope>NUCLEOTIDE SEQUENCE [LARGE SCALE GENOMIC DNA]</scope>
    <source>
        <strain evidence="3">KCTC 3950</strain>
    </source>
</reference>
<dbReference type="Pfam" id="PF00583">
    <property type="entry name" value="Acetyltransf_1"/>
    <property type="match status" value="1"/>
</dbReference>